<keyword evidence="1" id="KW-0479">Metal-binding</keyword>
<feature type="region of interest" description="Disordered" evidence="6">
    <location>
        <begin position="1"/>
        <end position="28"/>
    </location>
</feature>
<evidence type="ECO:0000256" key="6">
    <source>
        <dbReference type="SAM" id="MobiDB-lite"/>
    </source>
</evidence>
<protein>
    <recommendedName>
        <fullName evidence="7">RING-type domain-containing protein</fullName>
    </recommendedName>
</protein>
<dbReference type="PANTHER" id="PTHR42647:SF5">
    <property type="entry name" value="SBP (S-RIBONUCLEASE BINDING PROTEIN) FAMILY PROTEIN"/>
    <property type="match status" value="1"/>
</dbReference>
<dbReference type="Pfam" id="PF13920">
    <property type="entry name" value="zf-C3HC4_3"/>
    <property type="match status" value="1"/>
</dbReference>
<evidence type="ECO:0000256" key="3">
    <source>
        <dbReference type="ARBA" id="ARBA00022833"/>
    </source>
</evidence>
<dbReference type="EMBL" id="KV010072">
    <property type="protein sequence ID" value="KZV28578.1"/>
    <property type="molecule type" value="Genomic_DNA"/>
</dbReference>
<dbReference type="PANTHER" id="PTHR42647">
    <property type="entry name" value="SBP (S-RIBONUCLEASE BINDING PROTEIN) FAMILY PROTEIN"/>
    <property type="match status" value="1"/>
</dbReference>
<sequence>MFARAEVKDPHKRKMKGIAVESEEPAPPQRNLFNLQGQHFATQSPFLNALPFTHSSNADVLNAAAPFKSFTSMLAFAVKDGGTSSPPPDSNHQNKELDLIIKSQGEILRQQIEATMHSIDYEVEERTAKKLKEIESNIRKKLRENAELEKKVEHYKTETQRLHSRVLYLEQMARSLKDGLETAKSARRHAENMQEDAESSFVETDQAGLVRLDCMVCEKEIATVMIWPCRHICLCSGCDAVTKLCPSCGSIKTTSIKVILPLE</sequence>
<dbReference type="Gene3D" id="3.30.40.10">
    <property type="entry name" value="Zinc/RING finger domain, C3HC4 (zinc finger)"/>
    <property type="match status" value="1"/>
</dbReference>
<dbReference type="GO" id="GO:0008270">
    <property type="term" value="F:zinc ion binding"/>
    <property type="evidence" value="ECO:0007669"/>
    <property type="project" value="UniProtKB-KW"/>
</dbReference>
<dbReference type="PROSITE" id="PS50089">
    <property type="entry name" value="ZF_RING_2"/>
    <property type="match status" value="1"/>
</dbReference>
<evidence type="ECO:0000256" key="4">
    <source>
        <dbReference type="PROSITE-ProRule" id="PRU00175"/>
    </source>
</evidence>
<dbReference type="InterPro" id="IPR001841">
    <property type="entry name" value="Znf_RING"/>
</dbReference>
<evidence type="ECO:0000256" key="2">
    <source>
        <dbReference type="ARBA" id="ARBA00022771"/>
    </source>
</evidence>
<dbReference type="OrthoDB" id="1711136at2759"/>
<evidence type="ECO:0000313" key="8">
    <source>
        <dbReference type="EMBL" id="KZV28578.1"/>
    </source>
</evidence>
<evidence type="ECO:0000259" key="7">
    <source>
        <dbReference type="PROSITE" id="PS50089"/>
    </source>
</evidence>
<dbReference type="EMBL" id="KV010072">
    <property type="protein sequence ID" value="KZV28581.1"/>
    <property type="molecule type" value="Genomic_DNA"/>
</dbReference>
<dbReference type="InterPro" id="IPR013083">
    <property type="entry name" value="Znf_RING/FYVE/PHD"/>
</dbReference>
<evidence type="ECO:0000256" key="1">
    <source>
        <dbReference type="ARBA" id="ARBA00022723"/>
    </source>
</evidence>
<dbReference type="GO" id="GO:0004842">
    <property type="term" value="F:ubiquitin-protein transferase activity"/>
    <property type="evidence" value="ECO:0007669"/>
    <property type="project" value="TreeGrafter"/>
</dbReference>
<keyword evidence="5" id="KW-0175">Coiled coil</keyword>
<evidence type="ECO:0000313" key="9">
    <source>
        <dbReference type="EMBL" id="KZV28581.1"/>
    </source>
</evidence>
<proteinExistence type="predicted"/>
<dbReference type="Proteomes" id="UP000250235">
    <property type="component" value="Unassembled WGS sequence"/>
</dbReference>
<keyword evidence="2 4" id="KW-0863">Zinc-finger</keyword>
<feature type="domain" description="RING-type" evidence="7">
    <location>
        <begin position="214"/>
        <end position="248"/>
    </location>
</feature>
<keyword evidence="3" id="KW-0862">Zinc</keyword>
<reference evidence="8 10" key="1">
    <citation type="journal article" date="2015" name="Proc. Natl. Acad. Sci. U.S.A.">
        <title>The resurrection genome of Boea hygrometrica: A blueprint for survival of dehydration.</title>
        <authorList>
            <person name="Xiao L."/>
            <person name="Yang G."/>
            <person name="Zhang L."/>
            <person name="Yang X."/>
            <person name="Zhao S."/>
            <person name="Ji Z."/>
            <person name="Zhou Q."/>
            <person name="Hu M."/>
            <person name="Wang Y."/>
            <person name="Chen M."/>
            <person name="Xu Y."/>
            <person name="Jin H."/>
            <person name="Xiao X."/>
            <person name="Hu G."/>
            <person name="Bao F."/>
            <person name="Hu Y."/>
            <person name="Wan P."/>
            <person name="Li L."/>
            <person name="Deng X."/>
            <person name="Kuang T."/>
            <person name="Xiang C."/>
            <person name="Zhu J.K."/>
            <person name="Oliver M.J."/>
            <person name="He Y."/>
        </authorList>
    </citation>
    <scope>NUCLEOTIDE SEQUENCE [LARGE SCALE GENOMIC DNA]</scope>
    <source>
        <strain evidence="10">cv. XS01</strain>
    </source>
</reference>
<gene>
    <name evidence="8" type="ORF">F511_38687</name>
    <name evidence="9" type="ORF">F511_38690</name>
</gene>
<organism evidence="8 10">
    <name type="scientific">Dorcoceras hygrometricum</name>
    <dbReference type="NCBI Taxonomy" id="472368"/>
    <lineage>
        <taxon>Eukaryota</taxon>
        <taxon>Viridiplantae</taxon>
        <taxon>Streptophyta</taxon>
        <taxon>Embryophyta</taxon>
        <taxon>Tracheophyta</taxon>
        <taxon>Spermatophyta</taxon>
        <taxon>Magnoliopsida</taxon>
        <taxon>eudicotyledons</taxon>
        <taxon>Gunneridae</taxon>
        <taxon>Pentapetalae</taxon>
        <taxon>asterids</taxon>
        <taxon>lamiids</taxon>
        <taxon>Lamiales</taxon>
        <taxon>Gesneriaceae</taxon>
        <taxon>Didymocarpoideae</taxon>
        <taxon>Trichosporeae</taxon>
        <taxon>Loxocarpinae</taxon>
        <taxon>Dorcoceras</taxon>
    </lineage>
</organism>
<dbReference type="AlphaFoldDB" id="A0A2Z7B2I8"/>
<evidence type="ECO:0000256" key="5">
    <source>
        <dbReference type="SAM" id="Coils"/>
    </source>
</evidence>
<name>A0A2Z7B2I8_9LAMI</name>
<reference evidence="8" key="2">
    <citation type="submission" date="2016-02" db="EMBL/GenBank/DDBJ databases">
        <authorList>
            <person name="Alioto T."/>
            <person name="Alioto T."/>
        </authorList>
    </citation>
    <scope>NUCLEOTIDE SEQUENCE</scope>
</reference>
<evidence type="ECO:0000313" key="10">
    <source>
        <dbReference type="Proteomes" id="UP000250235"/>
    </source>
</evidence>
<accession>A0A2Z7B2I8</accession>
<feature type="coiled-coil region" evidence="5">
    <location>
        <begin position="124"/>
        <end position="165"/>
    </location>
</feature>
<keyword evidence="10" id="KW-1185">Reference proteome</keyword>